<evidence type="ECO:0000313" key="2">
    <source>
        <dbReference type="EMBL" id="BAU18052.1"/>
    </source>
</evidence>
<name>A0A0S3UKM8_PREIN</name>
<feature type="chain" id="PRO_5006619787" description="Lipocalin-like domain-containing protein" evidence="1">
    <location>
        <begin position="21"/>
        <end position="218"/>
    </location>
</feature>
<evidence type="ECO:0000256" key="1">
    <source>
        <dbReference type="SAM" id="SignalP"/>
    </source>
</evidence>
<sequence>MKRILFLAATLLSMGMGAMAQNAKSALQFVNGEGKVIPDGSVVELTKVTVDEDFGETFMKPDLFVKNVSNGEQVVALKLDLKSMPYGRVQCCLSSCMSYSNPGIEYSSTASVKSGASLDIATEWFLPEEGATAKTWTATLTAGLCKMGEAAYEYAEDGPSIKVKFIYDPTGIETVKDGNATVTEVERYNVQGQKISKPCKGINIIKLSNGKTVKKVIK</sequence>
<dbReference type="Proteomes" id="UP000217431">
    <property type="component" value="Chromosome I"/>
</dbReference>
<keyword evidence="1" id="KW-0732">Signal</keyword>
<dbReference type="RefSeq" id="WP_096405885.1">
    <property type="nucleotide sequence ID" value="NZ_AP014597.1"/>
</dbReference>
<organism evidence="2">
    <name type="scientific">Prevotella intermedia</name>
    <dbReference type="NCBI Taxonomy" id="28131"/>
    <lineage>
        <taxon>Bacteria</taxon>
        <taxon>Pseudomonadati</taxon>
        <taxon>Bacteroidota</taxon>
        <taxon>Bacteroidia</taxon>
        <taxon>Bacteroidales</taxon>
        <taxon>Prevotellaceae</taxon>
        <taxon>Prevotella</taxon>
    </lineage>
</organism>
<accession>A0A0S3UKM8</accession>
<protein>
    <recommendedName>
        <fullName evidence="3">Lipocalin-like domain-containing protein</fullName>
    </recommendedName>
</protein>
<feature type="signal peptide" evidence="1">
    <location>
        <begin position="1"/>
        <end position="20"/>
    </location>
</feature>
<proteinExistence type="predicted"/>
<dbReference type="AlphaFoldDB" id="A0A0S3UKM8"/>
<gene>
    <name evidence="2" type="ORF">PIOMA14_I_1544</name>
</gene>
<dbReference type="EMBL" id="AP014597">
    <property type="protein sequence ID" value="BAU18052.1"/>
    <property type="molecule type" value="Genomic_DNA"/>
</dbReference>
<reference evidence="2" key="1">
    <citation type="journal article" date="2016" name="DNA Res.">
        <title>The complete genome sequencing of Prevotella intermedia strain OMA14 and a subsequent fine-scale, intra-species genomic comparison reveal an unusual amplification of conjugative and mobile transposons and identify a novel Prevotella-lineage-specific repeat.</title>
        <authorList>
            <person name="Naito M."/>
            <person name="Ogura Y."/>
            <person name="Itoh T."/>
            <person name="Shoji M."/>
            <person name="Okamoto M."/>
            <person name="Hayashi T."/>
            <person name="Nakayama K."/>
        </authorList>
    </citation>
    <scope>NUCLEOTIDE SEQUENCE [LARGE SCALE GENOMIC DNA]</scope>
    <source>
        <strain evidence="2">OMA14</strain>
    </source>
</reference>
<evidence type="ECO:0008006" key="3">
    <source>
        <dbReference type="Google" id="ProtNLM"/>
    </source>
</evidence>